<reference evidence="1 2" key="1">
    <citation type="submission" date="2023-12" db="EMBL/GenBank/DDBJ databases">
        <title>Novel species of the genus Arcicella isolated from rivers.</title>
        <authorList>
            <person name="Lu H."/>
        </authorList>
    </citation>
    <scope>NUCLEOTIDE SEQUENCE [LARGE SCALE GENOMIC DNA]</scope>
    <source>
        <strain evidence="1 2">DC25W</strain>
    </source>
</reference>
<keyword evidence="2" id="KW-1185">Reference proteome</keyword>
<dbReference type="RefSeq" id="WP_323255967.1">
    <property type="nucleotide sequence ID" value="NZ_JAYGIM010000002.1"/>
</dbReference>
<name>A0ABU5SE95_9BACT</name>
<evidence type="ECO:0000313" key="1">
    <source>
        <dbReference type="EMBL" id="MEA5425591.1"/>
    </source>
</evidence>
<gene>
    <name evidence="1" type="ORF">VB798_03355</name>
</gene>
<comment type="caution">
    <text evidence="1">The sequence shown here is derived from an EMBL/GenBank/DDBJ whole genome shotgun (WGS) entry which is preliminary data.</text>
</comment>
<dbReference type="Proteomes" id="UP001302222">
    <property type="component" value="Unassembled WGS sequence"/>
</dbReference>
<proteinExistence type="predicted"/>
<dbReference type="PROSITE" id="PS51257">
    <property type="entry name" value="PROKAR_LIPOPROTEIN"/>
    <property type="match status" value="1"/>
</dbReference>
<protein>
    <recommendedName>
        <fullName evidence="3">Lipoprotein</fullName>
    </recommendedName>
</protein>
<evidence type="ECO:0000313" key="2">
    <source>
        <dbReference type="Proteomes" id="UP001302222"/>
    </source>
</evidence>
<sequence>MKKNLYIFGFLTLMVSCTGLPDFSNTPSISYNNVRIITTQVPGQLGIAKKDSVIISINYQDGDGDIGHTEEELKNVFKTQGDGFQNYMVDFYFKKNGKFEKIVPDDIIGGNIKFHLKEGTKPGPIEGVIDYSIDFYYNLYSGFKITGKQDTIKLGITIKDRALNVSNTTETPEFVIFK</sequence>
<evidence type="ECO:0008006" key="3">
    <source>
        <dbReference type="Google" id="ProtNLM"/>
    </source>
</evidence>
<accession>A0ABU5SE95</accession>
<organism evidence="1 2">
    <name type="scientific">Arcicella lustrica</name>
    <dbReference type="NCBI Taxonomy" id="2984196"/>
    <lineage>
        <taxon>Bacteria</taxon>
        <taxon>Pseudomonadati</taxon>
        <taxon>Bacteroidota</taxon>
        <taxon>Cytophagia</taxon>
        <taxon>Cytophagales</taxon>
        <taxon>Flectobacillaceae</taxon>
        <taxon>Arcicella</taxon>
    </lineage>
</organism>
<dbReference type="EMBL" id="JAYGIM010000002">
    <property type="protein sequence ID" value="MEA5425591.1"/>
    <property type="molecule type" value="Genomic_DNA"/>
</dbReference>